<reference evidence="3 4" key="2">
    <citation type="journal article" date="2017" name="Sci. Rep.">
        <title>Ant-infecting Ophiocordyceps genomes reveal a high diversity of potential behavioral manipulation genes and a possible major role for enterotoxins.</title>
        <authorList>
            <person name="de Bekker C."/>
            <person name="Ohm R.A."/>
            <person name="Evans H.C."/>
            <person name="Brachmann A."/>
            <person name="Hughes D.P."/>
        </authorList>
    </citation>
    <scope>NUCLEOTIDE SEQUENCE [LARGE SCALE GENOMIC DNA]</scope>
    <source>
        <strain evidence="3 4">SC16a</strain>
    </source>
</reference>
<proteinExistence type="predicted"/>
<name>A0A2A9PIZ7_OPHUN</name>
<gene>
    <name evidence="3" type="ORF">XA68_10310</name>
</gene>
<accession>A0A2A9PIZ7</accession>
<dbReference type="Proteomes" id="UP000037136">
    <property type="component" value="Unassembled WGS sequence"/>
</dbReference>
<comment type="caution">
    <text evidence="3">The sequence shown here is derived from an EMBL/GenBank/DDBJ whole genome shotgun (WGS) entry which is preliminary data.</text>
</comment>
<keyword evidence="4" id="KW-1185">Reference proteome</keyword>
<dbReference type="Gene3D" id="3.40.50.1820">
    <property type="entry name" value="alpha/beta hydrolase"/>
    <property type="match status" value="1"/>
</dbReference>
<dbReference type="STRING" id="268505.A0A2A9PIZ7"/>
<evidence type="ECO:0000313" key="3">
    <source>
        <dbReference type="EMBL" id="PFH60796.1"/>
    </source>
</evidence>
<feature type="compositionally biased region" description="Basic and acidic residues" evidence="1">
    <location>
        <begin position="368"/>
        <end position="380"/>
    </location>
</feature>
<feature type="domain" description="Serine aminopeptidase S33" evidence="2">
    <location>
        <begin position="30"/>
        <end position="267"/>
    </location>
</feature>
<dbReference type="InterPro" id="IPR029058">
    <property type="entry name" value="AB_hydrolase_fold"/>
</dbReference>
<dbReference type="Pfam" id="PF12146">
    <property type="entry name" value="Hydrolase_4"/>
    <property type="match status" value="1"/>
</dbReference>
<dbReference type="SUPFAM" id="SSF53474">
    <property type="entry name" value="alpha/beta-Hydrolases"/>
    <property type="match status" value="1"/>
</dbReference>
<evidence type="ECO:0000313" key="4">
    <source>
        <dbReference type="Proteomes" id="UP000037136"/>
    </source>
</evidence>
<organism evidence="3 4">
    <name type="scientific">Ophiocordyceps unilateralis</name>
    <name type="common">Zombie-ant fungus</name>
    <name type="synonym">Torrubia unilateralis</name>
    <dbReference type="NCBI Taxonomy" id="268505"/>
    <lineage>
        <taxon>Eukaryota</taxon>
        <taxon>Fungi</taxon>
        <taxon>Dikarya</taxon>
        <taxon>Ascomycota</taxon>
        <taxon>Pezizomycotina</taxon>
        <taxon>Sordariomycetes</taxon>
        <taxon>Hypocreomycetidae</taxon>
        <taxon>Hypocreales</taxon>
        <taxon>Ophiocordycipitaceae</taxon>
        <taxon>Ophiocordyceps</taxon>
    </lineage>
</organism>
<reference evidence="3 4" key="1">
    <citation type="journal article" date="2015" name="BMC Genomics">
        <title>Gene expression during zombie ant biting behavior reflects the complexity underlying fungal parasitic behavioral manipulation.</title>
        <authorList>
            <person name="de Bekker C."/>
            <person name="Ohm R.A."/>
            <person name="Loreto R.G."/>
            <person name="Sebastian A."/>
            <person name="Albert I."/>
            <person name="Merrow M."/>
            <person name="Brachmann A."/>
            <person name="Hughes D.P."/>
        </authorList>
    </citation>
    <scope>NUCLEOTIDE SEQUENCE [LARGE SCALE GENOMIC DNA]</scope>
    <source>
        <strain evidence="3 4">SC16a</strain>
    </source>
</reference>
<dbReference type="PANTHER" id="PTHR11614">
    <property type="entry name" value="PHOSPHOLIPASE-RELATED"/>
    <property type="match status" value="1"/>
</dbReference>
<evidence type="ECO:0000256" key="1">
    <source>
        <dbReference type="SAM" id="MobiDB-lite"/>
    </source>
</evidence>
<protein>
    <recommendedName>
        <fullName evidence="2">Serine aminopeptidase S33 domain-containing protein</fullName>
    </recommendedName>
</protein>
<dbReference type="InterPro" id="IPR051044">
    <property type="entry name" value="MAG_DAG_Lipase"/>
</dbReference>
<dbReference type="OrthoDB" id="10249433at2759"/>
<evidence type="ECO:0000259" key="2">
    <source>
        <dbReference type="Pfam" id="PF12146"/>
    </source>
</evidence>
<feature type="region of interest" description="Disordered" evidence="1">
    <location>
        <begin position="350"/>
        <end position="380"/>
    </location>
</feature>
<dbReference type="AlphaFoldDB" id="A0A2A9PIZ7"/>
<sequence>MTVKIIEDTLTAADGHVLYTKAWEAPPDVARAALVWLHGFGDHCGRAESFFSFLASRGIAVHAFDQRGWGRSVHDPSHRGSIGPTETILSDITVFIEALRARTDLPLFLGGHSMGGAVALLWASEAPIQTRRLMRGFIAEAPLLRLHKSTTPSRALVWLARAVAVLLPNLPVRHGARHDDQPVDPLVNHVVSLRVTLDIWDRGEQVATGLCDLKEETQEARTGLWLAIGGDDNVVCPDAVRAYFDRSGLEDKQLRSYAGYGHELHTDVGQGKASFTEELVQWTSERATASLLCGCHVLDLVTTGSGTVNRLMCRQSVPLSLLSVKEVVGQVAFKYHHLRDVARRRLQAGISKDDASQGNQGKQPVHNWKLDSTKLEEDGY</sequence>
<dbReference type="EMBL" id="LAZP02000107">
    <property type="protein sequence ID" value="PFH60796.1"/>
    <property type="molecule type" value="Genomic_DNA"/>
</dbReference>
<dbReference type="InterPro" id="IPR022742">
    <property type="entry name" value="Hydrolase_4"/>
</dbReference>